<dbReference type="Proteomes" id="UP000199025">
    <property type="component" value="Unassembled WGS sequence"/>
</dbReference>
<name>A0A1I3KNT0_9PSEU</name>
<feature type="signal peptide" evidence="6">
    <location>
        <begin position="1"/>
        <end position="21"/>
    </location>
</feature>
<dbReference type="GO" id="GO:0009254">
    <property type="term" value="P:peptidoglycan turnover"/>
    <property type="evidence" value="ECO:0007669"/>
    <property type="project" value="TreeGrafter"/>
</dbReference>
<dbReference type="GO" id="GO:0004563">
    <property type="term" value="F:beta-N-acetylhexosaminidase activity"/>
    <property type="evidence" value="ECO:0007669"/>
    <property type="project" value="UniProtKB-EC"/>
</dbReference>
<gene>
    <name evidence="8" type="ORF">SAMN05421835_101632</name>
</gene>
<dbReference type="Gene3D" id="3.20.20.300">
    <property type="entry name" value="Glycoside hydrolase, family 3, N-terminal domain"/>
    <property type="match status" value="1"/>
</dbReference>
<accession>A0A1I3KNT0</accession>
<keyword evidence="6" id="KW-0732">Signal</keyword>
<keyword evidence="5" id="KW-0326">Glycosidase</keyword>
<dbReference type="PANTHER" id="PTHR30480:SF13">
    <property type="entry name" value="BETA-HEXOSAMINIDASE"/>
    <property type="match status" value="1"/>
</dbReference>
<dbReference type="PROSITE" id="PS51257">
    <property type="entry name" value="PROKAR_LIPOPROTEIN"/>
    <property type="match status" value="1"/>
</dbReference>
<dbReference type="Pfam" id="PF00933">
    <property type="entry name" value="Glyco_hydro_3"/>
    <property type="match status" value="1"/>
</dbReference>
<evidence type="ECO:0000313" key="8">
    <source>
        <dbReference type="EMBL" id="SFI74126.1"/>
    </source>
</evidence>
<evidence type="ECO:0000259" key="7">
    <source>
        <dbReference type="Pfam" id="PF00933"/>
    </source>
</evidence>
<dbReference type="InterPro" id="IPR050226">
    <property type="entry name" value="NagZ_Beta-hexosaminidase"/>
</dbReference>
<protein>
    <recommendedName>
        <fullName evidence="3">beta-N-acetylhexosaminidase</fullName>
        <ecNumber evidence="3">3.2.1.52</ecNumber>
    </recommendedName>
</protein>
<keyword evidence="9" id="KW-1185">Reference proteome</keyword>
<dbReference type="SUPFAM" id="SSF51445">
    <property type="entry name" value="(Trans)glycosidases"/>
    <property type="match status" value="1"/>
</dbReference>
<dbReference type="EC" id="3.2.1.52" evidence="3"/>
<organism evidence="8 9">
    <name type="scientific">Amycolatopsis sacchari</name>
    <dbReference type="NCBI Taxonomy" id="115433"/>
    <lineage>
        <taxon>Bacteria</taxon>
        <taxon>Bacillati</taxon>
        <taxon>Actinomycetota</taxon>
        <taxon>Actinomycetes</taxon>
        <taxon>Pseudonocardiales</taxon>
        <taxon>Pseudonocardiaceae</taxon>
        <taxon>Amycolatopsis</taxon>
    </lineage>
</organism>
<reference evidence="8 9" key="1">
    <citation type="submission" date="2016-10" db="EMBL/GenBank/DDBJ databases">
        <authorList>
            <person name="de Groot N.N."/>
        </authorList>
    </citation>
    <scope>NUCLEOTIDE SEQUENCE [LARGE SCALE GENOMIC DNA]</scope>
    <source>
        <strain evidence="8 9">DSM 44468</strain>
    </source>
</reference>
<dbReference type="RefSeq" id="WP_091504099.1">
    <property type="nucleotide sequence ID" value="NZ_FORP01000001.1"/>
</dbReference>
<keyword evidence="4" id="KW-0378">Hydrolase</keyword>
<evidence type="ECO:0000256" key="4">
    <source>
        <dbReference type="ARBA" id="ARBA00022801"/>
    </source>
</evidence>
<feature type="domain" description="Glycoside hydrolase family 3 N-terminal" evidence="7">
    <location>
        <begin position="60"/>
        <end position="370"/>
    </location>
</feature>
<dbReference type="OrthoDB" id="9805821at2"/>
<dbReference type="GO" id="GO:0005975">
    <property type="term" value="P:carbohydrate metabolic process"/>
    <property type="evidence" value="ECO:0007669"/>
    <property type="project" value="InterPro"/>
</dbReference>
<dbReference type="InterPro" id="IPR017853">
    <property type="entry name" value="GH"/>
</dbReference>
<evidence type="ECO:0000256" key="5">
    <source>
        <dbReference type="ARBA" id="ARBA00023295"/>
    </source>
</evidence>
<evidence type="ECO:0000256" key="1">
    <source>
        <dbReference type="ARBA" id="ARBA00001231"/>
    </source>
</evidence>
<sequence>MKSRILTTVLAVTLLAGCAGEAPPPAAVPPAPQAKPSAPPVTSTTPAACAEVVAQLSDRQRLAQLLVVGVDPGDPAAAVRLVRDEQVGGVFVGGNPTALLRDGALDRVQQAARFGVSVAVDEEGGRVQRIDQLDGSIPSARQMARTMSVAQVRALGGERGRQLRARGVTVDYAPSLDVSSQPDDGPIGDRSYSADPAVVRDYGIAFAEGLRDAGVTPVFKHFLGHGHAQGDSHSGGVTTPPLAELRAADLRPYEAVAGFAGGAVMVGHLTVPGLTDGQPASLSPAAYRLLRTDYHFTGPVLTDDLGAMKAITSTYRLPDAVLHALLAGADQALWSSGGDVGPVLDRLQQALASGELPAARVTDALSRVLRAKHSCG</sequence>
<dbReference type="InterPro" id="IPR036962">
    <property type="entry name" value="Glyco_hydro_3_N_sf"/>
</dbReference>
<dbReference type="STRING" id="115433.SAMN05421835_101632"/>
<comment type="catalytic activity">
    <reaction evidence="1">
        <text>Hydrolysis of terminal non-reducing N-acetyl-D-hexosamine residues in N-acetyl-beta-D-hexosaminides.</text>
        <dbReference type="EC" id="3.2.1.52"/>
    </reaction>
</comment>
<comment type="similarity">
    <text evidence="2">Belongs to the glycosyl hydrolase 3 family.</text>
</comment>
<dbReference type="AlphaFoldDB" id="A0A1I3KNT0"/>
<feature type="chain" id="PRO_5011447280" description="beta-N-acetylhexosaminidase" evidence="6">
    <location>
        <begin position="22"/>
        <end position="376"/>
    </location>
</feature>
<evidence type="ECO:0000256" key="3">
    <source>
        <dbReference type="ARBA" id="ARBA00012663"/>
    </source>
</evidence>
<evidence type="ECO:0000313" key="9">
    <source>
        <dbReference type="Proteomes" id="UP000199025"/>
    </source>
</evidence>
<evidence type="ECO:0000256" key="6">
    <source>
        <dbReference type="SAM" id="SignalP"/>
    </source>
</evidence>
<evidence type="ECO:0000256" key="2">
    <source>
        <dbReference type="ARBA" id="ARBA00005336"/>
    </source>
</evidence>
<proteinExistence type="inferred from homology"/>
<dbReference type="PANTHER" id="PTHR30480">
    <property type="entry name" value="BETA-HEXOSAMINIDASE-RELATED"/>
    <property type="match status" value="1"/>
</dbReference>
<dbReference type="InterPro" id="IPR001764">
    <property type="entry name" value="Glyco_hydro_3_N"/>
</dbReference>
<dbReference type="EMBL" id="FORP01000001">
    <property type="protein sequence ID" value="SFI74126.1"/>
    <property type="molecule type" value="Genomic_DNA"/>
</dbReference>